<evidence type="ECO:0000313" key="8">
    <source>
        <dbReference type="Proteomes" id="UP001596084"/>
    </source>
</evidence>
<dbReference type="PANTHER" id="PTHR30093:SF47">
    <property type="entry name" value="TYPE IV PILUS NON-CORE MINOR PILIN PILE"/>
    <property type="match status" value="1"/>
</dbReference>
<evidence type="ECO:0000256" key="4">
    <source>
        <dbReference type="ARBA" id="ARBA00022989"/>
    </source>
</evidence>
<dbReference type="Proteomes" id="UP001596084">
    <property type="component" value="Unassembled WGS sequence"/>
</dbReference>
<evidence type="ECO:0000256" key="6">
    <source>
        <dbReference type="SAM" id="Phobius"/>
    </source>
</evidence>
<comment type="subcellular location">
    <subcellularLocation>
        <location evidence="1">Membrane</location>
        <topology evidence="1">Single-pass membrane protein</topology>
    </subcellularLocation>
</comment>
<dbReference type="Pfam" id="PF07963">
    <property type="entry name" value="N_methyl"/>
    <property type="match status" value="1"/>
</dbReference>
<evidence type="ECO:0000313" key="7">
    <source>
        <dbReference type="EMBL" id="MFC5523964.1"/>
    </source>
</evidence>
<evidence type="ECO:0000256" key="5">
    <source>
        <dbReference type="ARBA" id="ARBA00023136"/>
    </source>
</evidence>
<keyword evidence="5 6" id="KW-0472">Membrane</keyword>
<dbReference type="InterPro" id="IPR031982">
    <property type="entry name" value="PilE-like"/>
</dbReference>
<dbReference type="Gene3D" id="3.30.700.10">
    <property type="entry name" value="Glycoprotein, Type 4 Pilin"/>
    <property type="match status" value="1"/>
</dbReference>
<proteinExistence type="predicted"/>
<dbReference type="PRINTS" id="PR00885">
    <property type="entry name" value="BCTERIALGSPH"/>
</dbReference>
<keyword evidence="4 6" id="KW-1133">Transmembrane helix</keyword>
<dbReference type="SUPFAM" id="SSF54523">
    <property type="entry name" value="Pili subunits"/>
    <property type="match status" value="1"/>
</dbReference>
<dbReference type="InterPro" id="IPR012902">
    <property type="entry name" value="N_methyl_site"/>
</dbReference>
<accession>A0ABW0QG98</accession>
<reference evidence="8" key="1">
    <citation type="journal article" date="2019" name="Int. J. Syst. Evol. Microbiol.">
        <title>The Global Catalogue of Microorganisms (GCM) 10K type strain sequencing project: providing services to taxonomists for standard genome sequencing and annotation.</title>
        <authorList>
            <consortium name="The Broad Institute Genomics Platform"/>
            <consortium name="The Broad Institute Genome Sequencing Center for Infectious Disease"/>
            <person name="Wu L."/>
            <person name="Ma J."/>
        </authorList>
    </citation>
    <scope>NUCLEOTIDE SEQUENCE [LARGE SCALE GENOMIC DNA]</scope>
    <source>
        <strain evidence="8">CGMCC 4.7277</strain>
    </source>
</reference>
<dbReference type="Pfam" id="PF16732">
    <property type="entry name" value="ComP_DUS"/>
    <property type="match status" value="1"/>
</dbReference>
<feature type="transmembrane region" description="Helical" evidence="6">
    <location>
        <begin position="20"/>
        <end position="41"/>
    </location>
</feature>
<keyword evidence="2" id="KW-0488">Methylation</keyword>
<evidence type="ECO:0000256" key="2">
    <source>
        <dbReference type="ARBA" id="ARBA00022481"/>
    </source>
</evidence>
<gene>
    <name evidence="7" type="ORF">ACFPP7_24095</name>
</gene>
<dbReference type="InterPro" id="IPR002416">
    <property type="entry name" value="T2SS_protein-GspH"/>
</dbReference>
<organism evidence="7 8">
    <name type="scientific">Polaromonas jejuensis</name>
    <dbReference type="NCBI Taxonomy" id="457502"/>
    <lineage>
        <taxon>Bacteria</taxon>
        <taxon>Pseudomonadati</taxon>
        <taxon>Pseudomonadota</taxon>
        <taxon>Betaproteobacteria</taxon>
        <taxon>Burkholderiales</taxon>
        <taxon>Comamonadaceae</taxon>
        <taxon>Polaromonas</taxon>
    </lineage>
</organism>
<evidence type="ECO:0000256" key="1">
    <source>
        <dbReference type="ARBA" id="ARBA00004167"/>
    </source>
</evidence>
<protein>
    <submittedName>
        <fullName evidence="7">Type IV pilin protein</fullName>
    </submittedName>
</protein>
<dbReference type="PROSITE" id="PS00409">
    <property type="entry name" value="PROKAR_NTER_METHYL"/>
    <property type="match status" value="1"/>
</dbReference>
<dbReference type="NCBIfam" id="TIGR02532">
    <property type="entry name" value="IV_pilin_GFxxxE"/>
    <property type="match status" value="1"/>
</dbReference>
<keyword evidence="3 6" id="KW-0812">Transmembrane</keyword>
<evidence type="ECO:0000256" key="3">
    <source>
        <dbReference type="ARBA" id="ARBA00022692"/>
    </source>
</evidence>
<name>A0ABW0QG98_9BURK</name>
<sequence length="162" mass="17609">MMSPSLSPSEEQRKQSGFTLIELMIAVAVVGILAAVAYPAYTDSVRKGKRAEARAALMNLLQQQERYLTQMNTYETFAAGTPGTLPFKAYSSSEGAQEKSSHLLGARLCQAVGAVTPTKRDCIEVFAVPQDGIFSDPHVTSMAIDTQGRRTCTGTQVDRCWK</sequence>
<keyword evidence="8" id="KW-1185">Reference proteome</keyword>
<comment type="caution">
    <text evidence="7">The sequence shown here is derived from an EMBL/GenBank/DDBJ whole genome shotgun (WGS) entry which is preliminary data.</text>
</comment>
<dbReference type="PANTHER" id="PTHR30093">
    <property type="entry name" value="GENERAL SECRETION PATHWAY PROTEIN G"/>
    <property type="match status" value="1"/>
</dbReference>
<dbReference type="InterPro" id="IPR045584">
    <property type="entry name" value="Pilin-like"/>
</dbReference>
<dbReference type="EMBL" id="JBHSMX010000066">
    <property type="protein sequence ID" value="MFC5523964.1"/>
    <property type="molecule type" value="Genomic_DNA"/>
</dbReference>